<dbReference type="Proteomes" id="UP000596742">
    <property type="component" value="Unassembled WGS sequence"/>
</dbReference>
<keyword evidence="2" id="KW-0472">Membrane</keyword>
<proteinExistence type="predicted"/>
<protein>
    <submittedName>
        <fullName evidence="3">Uncharacterized protein</fullName>
    </submittedName>
</protein>
<dbReference type="OrthoDB" id="6200239at2759"/>
<sequence length="185" mass="20852">MRRSMAAVKETVDAASTGGSGLGLRGGEVERQQSTIPLTTTRENNVNWFTTIELNTFKGYPSTVMISLRRLTSATIKIKLNDPGLNSRAIIVYSICAGTFAFCLLMCRLFHERYKHIYENVKRYLFGNRRGVNTTGRPQSDIPMDEIDVIYEVIDESNMIDNLDDLMIDNVSVADTNGDYVPIWQ</sequence>
<dbReference type="AlphaFoldDB" id="A0A8B6EZM7"/>
<evidence type="ECO:0000313" key="4">
    <source>
        <dbReference type="Proteomes" id="UP000596742"/>
    </source>
</evidence>
<keyword evidence="2" id="KW-0812">Transmembrane</keyword>
<organism evidence="3 4">
    <name type="scientific">Mytilus galloprovincialis</name>
    <name type="common">Mediterranean mussel</name>
    <dbReference type="NCBI Taxonomy" id="29158"/>
    <lineage>
        <taxon>Eukaryota</taxon>
        <taxon>Metazoa</taxon>
        <taxon>Spiralia</taxon>
        <taxon>Lophotrochozoa</taxon>
        <taxon>Mollusca</taxon>
        <taxon>Bivalvia</taxon>
        <taxon>Autobranchia</taxon>
        <taxon>Pteriomorphia</taxon>
        <taxon>Mytilida</taxon>
        <taxon>Mytiloidea</taxon>
        <taxon>Mytilidae</taxon>
        <taxon>Mytilinae</taxon>
        <taxon>Mytilus</taxon>
    </lineage>
</organism>
<comment type="caution">
    <text evidence="3">The sequence shown here is derived from an EMBL/GenBank/DDBJ whole genome shotgun (WGS) entry which is preliminary data.</text>
</comment>
<keyword evidence="2" id="KW-1133">Transmembrane helix</keyword>
<gene>
    <name evidence="3" type="ORF">MGAL_10B015017</name>
</gene>
<feature type="transmembrane region" description="Helical" evidence="2">
    <location>
        <begin position="90"/>
        <end position="110"/>
    </location>
</feature>
<dbReference type="EMBL" id="UYJE01006023">
    <property type="protein sequence ID" value="VDI42453.1"/>
    <property type="molecule type" value="Genomic_DNA"/>
</dbReference>
<name>A0A8B6EZM7_MYTGA</name>
<feature type="region of interest" description="Disordered" evidence="1">
    <location>
        <begin position="1"/>
        <end position="26"/>
    </location>
</feature>
<evidence type="ECO:0000313" key="3">
    <source>
        <dbReference type="EMBL" id="VDI42453.1"/>
    </source>
</evidence>
<accession>A0A8B6EZM7</accession>
<keyword evidence="4" id="KW-1185">Reference proteome</keyword>
<reference evidence="3" key="1">
    <citation type="submission" date="2018-11" db="EMBL/GenBank/DDBJ databases">
        <authorList>
            <person name="Alioto T."/>
            <person name="Alioto T."/>
        </authorList>
    </citation>
    <scope>NUCLEOTIDE SEQUENCE</scope>
</reference>
<evidence type="ECO:0000256" key="2">
    <source>
        <dbReference type="SAM" id="Phobius"/>
    </source>
</evidence>
<evidence type="ECO:0000256" key="1">
    <source>
        <dbReference type="SAM" id="MobiDB-lite"/>
    </source>
</evidence>